<dbReference type="EMBL" id="JABBPN010000020">
    <property type="protein sequence ID" value="NMO97628.1"/>
    <property type="molecule type" value="Genomic_DNA"/>
</dbReference>
<dbReference type="GO" id="GO:0043565">
    <property type="term" value="F:sequence-specific DNA binding"/>
    <property type="evidence" value="ECO:0007669"/>
    <property type="project" value="InterPro"/>
</dbReference>
<evidence type="ECO:0000313" key="7">
    <source>
        <dbReference type="Proteomes" id="UP000565468"/>
    </source>
</evidence>
<dbReference type="PANTHER" id="PTHR47504">
    <property type="entry name" value="RIGHT ORIGIN-BINDING PROTEIN"/>
    <property type="match status" value="1"/>
</dbReference>
<sequence length="298" mass="33708">MGANDREYRSAINKSLLLIERKLTQSIEHEDLAKEGRFSKAHFYRIFQTVIGITAGSYIRSRRLAKAAAELAHSNSRVLDIALKYHFQSQEAFTRAFKKVYGITPGNYRTYSRTLIQKREGIPMNNTAPKGWSITGSRIEEYVVSTDKEEAHLGKCSVRLESVGKAKQDAFVTLMQMCSADPYIGRRIRLTAFVKSEEVKGWAGLWMRIDRKSGDMLKFDNMQDRSITGTRDWNLYAVVLDVPESSHAVAFGVLLCGRGKAWVDNFKIEIVDDKTPVTGNNAEEELPKEPVNLDFEAS</sequence>
<dbReference type="SUPFAM" id="SSF46689">
    <property type="entry name" value="Homeodomain-like"/>
    <property type="match status" value="2"/>
</dbReference>
<dbReference type="InterPro" id="IPR050959">
    <property type="entry name" value="MarA-like"/>
</dbReference>
<dbReference type="PANTHER" id="PTHR47504:SF6">
    <property type="entry name" value="ARAC-FAMILY TRANSCRIPTIONAL REGULATOR"/>
    <property type="match status" value="1"/>
</dbReference>
<dbReference type="SMART" id="SM00342">
    <property type="entry name" value="HTH_ARAC"/>
    <property type="match status" value="1"/>
</dbReference>
<dbReference type="GO" id="GO:0003700">
    <property type="term" value="F:DNA-binding transcription factor activity"/>
    <property type="evidence" value="ECO:0007669"/>
    <property type="project" value="InterPro"/>
</dbReference>
<dbReference type="Pfam" id="PF12833">
    <property type="entry name" value="HTH_18"/>
    <property type="match status" value="1"/>
</dbReference>
<dbReference type="RefSeq" id="WP_169506398.1">
    <property type="nucleotide sequence ID" value="NZ_JABBPN010000020.1"/>
</dbReference>
<proteinExistence type="predicted"/>
<reference evidence="6 7" key="1">
    <citation type="submission" date="2020-04" db="EMBL/GenBank/DDBJ databases">
        <title>Paenibacillus algicola sp. nov., a novel marine bacterium producing alginate lyase.</title>
        <authorList>
            <person name="Huang H."/>
        </authorList>
    </citation>
    <scope>NUCLEOTIDE SEQUENCE [LARGE SCALE GENOMIC DNA]</scope>
    <source>
        <strain evidence="6 7">L7-75</strain>
    </source>
</reference>
<dbReference type="InterPro" id="IPR009057">
    <property type="entry name" value="Homeodomain-like_sf"/>
</dbReference>
<dbReference type="InterPro" id="IPR020449">
    <property type="entry name" value="Tscrpt_reg_AraC-type_HTH"/>
</dbReference>
<keyword evidence="1" id="KW-0805">Transcription regulation</keyword>
<dbReference type="PRINTS" id="PR00032">
    <property type="entry name" value="HTHARAC"/>
</dbReference>
<evidence type="ECO:0000313" key="6">
    <source>
        <dbReference type="EMBL" id="NMO97628.1"/>
    </source>
</evidence>
<name>A0A848M8T2_PAELE</name>
<feature type="region of interest" description="Disordered" evidence="4">
    <location>
        <begin position="277"/>
        <end position="298"/>
    </location>
</feature>
<protein>
    <submittedName>
        <fullName evidence="6">Helix-turn-helix transcriptional regulator</fullName>
    </submittedName>
</protein>
<keyword evidence="3" id="KW-0804">Transcription</keyword>
<evidence type="ECO:0000256" key="1">
    <source>
        <dbReference type="ARBA" id="ARBA00023015"/>
    </source>
</evidence>
<evidence type="ECO:0000256" key="3">
    <source>
        <dbReference type="ARBA" id="ARBA00023163"/>
    </source>
</evidence>
<dbReference type="Gene3D" id="2.60.120.260">
    <property type="entry name" value="Galactose-binding domain-like"/>
    <property type="match status" value="1"/>
</dbReference>
<organism evidence="6 7">
    <name type="scientific">Paenibacillus lemnae</name>
    <dbReference type="NCBI Taxonomy" id="1330551"/>
    <lineage>
        <taxon>Bacteria</taxon>
        <taxon>Bacillati</taxon>
        <taxon>Bacillota</taxon>
        <taxon>Bacilli</taxon>
        <taxon>Bacillales</taxon>
        <taxon>Paenibacillaceae</taxon>
        <taxon>Paenibacillus</taxon>
    </lineage>
</organism>
<keyword evidence="2" id="KW-0238">DNA-binding</keyword>
<comment type="caution">
    <text evidence="6">The sequence shown here is derived from an EMBL/GenBank/DDBJ whole genome shotgun (WGS) entry which is preliminary data.</text>
</comment>
<feature type="domain" description="HTH araC/xylS-type" evidence="5">
    <location>
        <begin position="13"/>
        <end position="111"/>
    </location>
</feature>
<dbReference type="PROSITE" id="PS01124">
    <property type="entry name" value="HTH_ARAC_FAMILY_2"/>
    <property type="match status" value="1"/>
</dbReference>
<gene>
    <name evidence="6" type="ORF">HII30_17830</name>
</gene>
<dbReference type="InterPro" id="IPR018060">
    <property type="entry name" value="HTH_AraC"/>
</dbReference>
<evidence type="ECO:0000256" key="4">
    <source>
        <dbReference type="SAM" id="MobiDB-lite"/>
    </source>
</evidence>
<dbReference type="AlphaFoldDB" id="A0A848M8T2"/>
<dbReference type="Proteomes" id="UP000565468">
    <property type="component" value="Unassembled WGS sequence"/>
</dbReference>
<keyword evidence="7" id="KW-1185">Reference proteome</keyword>
<evidence type="ECO:0000256" key="2">
    <source>
        <dbReference type="ARBA" id="ARBA00023125"/>
    </source>
</evidence>
<dbReference type="Gene3D" id="1.10.10.60">
    <property type="entry name" value="Homeodomain-like"/>
    <property type="match status" value="2"/>
</dbReference>
<evidence type="ECO:0000259" key="5">
    <source>
        <dbReference type="PROSITE" id="PS01124"/>
    </source>
</evidence>
<accession>A0A848M8T2</accession>